<organism evidence="2 3">
    <name type="scientific">Streptomyces meridianus</name>
    <dbReference type="NCBI Taxonomy" id="2938945"/>
    <lineage>
        <taxon>Bacteria</taxon>
        <taxon>Bacillati</taxon>
        <taxon>Actinomycetota</taxon>
        <taxon>Actinomycetes</taxon>
        <taxon>Kitasatosporales</taxon>
        <taxon>Streptomycetaceae</taxon>
        <taxon>Streptomyces</taxon>
    </lineage>
</organism>
<keyword evidence="3" id="KW-1185">Reference proteome</keyword>
<dbReference type="EMBL" id="JAMQGM010000091">
    <property type="protein sequence ID" value="MCM2580648.1"/>
    <property type="molecule type" value="Genomic_DNA"/>
</dbReference>
<reference evidence="2" key="1">
    <citation type="journal article" date="2023" name="Int. J. Syst. Evol. Microbiol.">
        <title>Streptomyces meridianus sp. nov. isolated from brackish water of the Tagus estuary in Alcochete, Portugal.</title>
        <authorList>
            <person name="Santos J.D.N."/>
            <person name="Klimek D."/>
            <person name="Calusinska M."/>
            <person name="Lobo Da Cunha A."/>
            <person name="Catita J."/>
            <person name="Goncalves H."/>
            <person name="Gonzalez I."/>
            <person name="Reyes F."/>
            <person name="Lage O.M."/>
        </authorList>
    </citation>
    <scope>NUCLEOTIDE SEQUENCE</scope>
    <source>
        <strain evidence="2">MTZ3.1</strain>
    </source>
</reference>
<dbReference type="Pfam" id="PF19979">
    <property type="entry name" value="DUF6415"/>
    <property type="match status" value="1"/>
</dbReference>
<proteinExistence type="predicted"/>
<dbReference type="InterPro" id="IPR046300">
    <property type="entry name" value="DUF6415"/>
</dbReference>
<protein>
    <submittedName>
        <fullName evidence="2">DUF6415 family natural product biosynthesis protein</fullName>
    </submittedName>
</protein>
<dbReference type="Proteomes" id="UP001167160">
    <property type="component" value="Unassembled WGS sequence"/>
</dbReference>
<comment type="caution">
    <text evidence="2">The sequence shown here is derived from an EMBL/GenBank/DDBJ whole genome shotgun (WGS) entry which is preliminary data.</text>
</comment>
<name>A0ABT0XDP6_9ACTN</name>
<gene>
    <name evidence="2" type="ORF">M1E25_25520</name>
</gene>
<sequence length="149" mass="16164">MAQPITDMSGGLMETTKPASEQAFSRTREEGTGGAPRADLDALPIDAATIRASVERAATVTAVLPQYQDLVTLAQLLRGHLHLLLPDAQADTDRLNRGTALWHQRQTTIDRTRRTLAEGMGHGLLSAAMHVQELGRACGFLLSWHGESR</sequence>
<accession>A0ABT0XDP6</accession>
<evidence type="ECO:0000313" key="2">
    <source>
        <dbReference type="EMBL" id="MCM2580648.1"/>
    </source>
</evidence>
<dbReference type="RefSeq" id="WP_251419676.1">
    <property type="nucleotide sequence ID" value="NZ_JAMQGM010000091.1"/>
</dbReference>
<evidence type="ECO:0000313" key="3">
    <source>
        <dbReference type="Proteomes" id="UP001167160"/>
    </source>
</evidence>
<evidence type="ECO:0000256" key="1">
    <source>
        <dbReference type="SAM" id="MobiDB-lite"/>
    </source>
</evidence>
<feature type="region of interest" description="Disordered" evidence="1">
    <location>
        <begin position="1"/>
        <end position="39"/>
    </location>
</feature>